<evidence type="ECO:0000313" key="2">
    <source>
        <dbReference type="Proteomes" id="UP000198851"/>
    </source>
</evidence>
<organism evidence="1 2">
    <name type="scientific">Shimia haliotis</name>
    <dbReference type="NCBI Taxonomy" id="1280847"/>
    <lineage>
        <taxon>Bacteria</taxon>
        <taxon>Pseudomonadati</taxon>
        <taxon>Pseudomonadota</taxon>
        <taxon>Alphaproteobacteria</taxon>
        <taxon>Rhodobacterales</taxon>
        <taxon>Roseobacteraceae</taxon>
    </lineage>
</organism>
<proteinExistence type="predicted"/>
<dbReference type="Pfam" id="PF13692">
    <property type="entry name" value="Glyco_trans_1_4"/>
    <property type="match status" value="1"/>
</dbReference>
<dbReference type="SUPFAM" id="SSF53756">
    <property type="entry name" value="UDP-Glycosyltransferase/glycogen phosphorylase"/>
    <property type="match status" value="1"/>
</dbReference>
<keyword evidence="2" id="KW-1185">Reference proteome</keyword>
<accession>A0A1I4EAY4</accession>
<dbReference type="RefSeq" id="WP_093323774.1">
    <property type="nucleotide sequence ID" value="NZ_FOSZ01000004.1"/>
</dbReference>
<dbReference type="Gene3D" id="3.40.50.2000">
    <property type="entry name" value="Glycogen Phosphorylase B"/>
    <property type="match status" value="2"/>
</dbReference>
<dbReference type="PANTHER" id="PTHR45947:SF3">
    <property type="entry name" value="SULFOQUINOVOSYL TRANSFERASE SQD2"/>
    <property type="match status" value="1"/>
</dbReference>
<dbReference type="EMBL" id="FOSZ01000004">
    <property type="protein sequence ID" value="SFL02349.1"/>
    <property type="molecule type" value="Genomic_DNA"/>
</dbReference>
<sequence length="356" mass="38625">MARIAFYAALKSPHHPVASGERTIARNLMTAIEKPRHSVDLASEFRPFDKNGSPKTQNAFLAEADAIAKGLIAQGSWDAWVSYHSYYKAPDLLGPVVSKTLGIPYLSIEATRASKRLGGPWDQFERKAMDACDAADVLFHFTARDAVALWRDLQDHQLLVGLPPFLGRETLPEPARPETPLILIAGMMRAGDKLASYEIAAEVLALLEGDWQVEIAGDGPERARVEALMAPFGPRVRFLGGLDEAGMTEAYRRARAFFWPGVNEAFGMVYLEAQAHGVPVVAQDRLGVNEVVSAAGLCAVDRPKALAEALGQLLNDDAFHAARSAAARDKVSKHHLMGAARNTLWGALSPLISETP</sequence>
<dbReference type="GO" id="GO:0016757">
    <property type="term" value="F:glycosyltransferase activity"/>
    <property type="evidence" value="ECO:0007669"/>
    <property type="project" value="TreeGrafter"/>
</dbReference>
<protein>
    <submittedName>
        <fullName evidence="1">Glycosyltransferase involved in cell wall bisynthesis</fullName>
    </submittedName>
</protein>
<evidence type="ECO:0000313" key="1">
    <source>
        <dbReference type="EMBL" id="SFL02349.1"/>
    </source>
</evidence>
<dbReference type="STRING" id="1280847.SAMN04488036_104124"/>
<name>A0A1I4EAY4_9RHOB</name>
<dbReference type="OrthoDB" id="5443996at2"/>
<dbReference type="PANTHER" id="PTHR45947">
    <property type="entry name" value="SULFOQUINOVOSYL TRANSFERASE SQD2"/>
    <property type="match status" value="1"/>
</dbReference>
<dbReference type="AlphaFoldDB" id="A0A1I4EAY4"/>
<reference evidence="2" key="1">
    <citation type="submission" date="2016-10" db="EMBL/GenBank/DDBJ databases">
        <authorList>
            <person name="Varghese N."/>
            <person name="Submissions S."/>
        </authorList>
    </citation>
    <scope>NUCLEOTIDE SEQUENCE [LARGE SCALE GENOMIC DNA]</scope>
    <source>
        <strain evidence="2">DSM 28453</strain>
    </source>
</reference>
<gene>
    <name evidence="1" type="ORF">SAMN04488036_104124</name>
</gene>
<keyword evidence="1" id="KW-0808">Transferase</keyword>
<dbReference type="CDD" id="cd03801">
    <property type="entry name" value="GT4_PimA-like"/>
    <property type="match status" value="1"/>
</dbReference>
<dbReference type="InterPro" id="IPR050194">
    <property type="entry name" value="Glycosyltransferase_grp1"/>
</dbReference>
<dbReference type="Proteomes" id="UP000198851">
    <property type="component" value="Unassembled WGS sequence"/>
</dbReference>